<sequence>VNYYAFLILIGILFKITQSADCLIRLFFPLNSGDREIFFIIIMYYMR</sequence>
<organism evidence="1">
    <name type="scientific">marine metagenome</name>
    <dbReference type="NCBI Taxonomy" id="408172"/>
    <lineage>
        <taxon>unclassified sequences</taxon>
        <taxon>metagenomes</taxon>
        <taxon>ecological metagenomes</taxon>
    </lineage>
</organism>
<name>A0A383APW7_9ZZZZ</name>
<feature type="non-terminal residue" evidence="1">
    <location>
        <position position="1"/>
    </location>
</feature>
<reference evidence="1" key="1">
    <citation type="submission" date="2018-05" db="EMBL/GenBank/DDBJ databases">
        <authorList>
            <person name="Lanie J.A."/>
            <person name="Ng W.-L."/>
            <person name="Kazmierczak K.M."/>
            <person name="Andrzejewski T.M."/>
            <person name="Davidsen T.M."/>
            <person name="Wayne K.J."/>
            <person name="Tettelin H."/>
            <person name="Glass J.I."/>
            <person name="Rusch D."/>
            <person name="Podicherti R."/>
            <person name="Tsui H.-C.T."/>
            <person name="Winkler M.E."/>
        </authorList>
    </citation>
    <scope>NUCLEOTIDE SEQUENCE</scope>
</reference>
<protein>
    <submittedName>
        <fullName evidence="1">Uncharacterized protein</fullName>
    </submittedName>
</protein>
<accession>A0A383APW7</accession>
<evidence type="ECO:0000313" key="1">
    <source>
        <dbReference type="EMBL" id="SVE09653.1"/>
    </source>
</evidence>
<dbReference type="AlphaFoldDB" id="A0A383APW7"/>
<gene>
    <name evidence="1" type="ORF">METZ01_LOCUS462507</name>
</gene>
<proteinExistence type="predicted"/>
<dbReference type="EMBL" id="UINC01193846">
    <property type="protein sequence ID" value="SVE09653.1"/>
    <property type="molecule type" value="Genomic_DNA"/>
</dbReference>